<feature type="domain" description="Phospholipid/glycerol acyltransferase" evidence="5">
    <location>
        <begin position="75"/>
        <end position="189"/>
    </location>
</feature>
<dbReference type="PANTHER" id="PTHR10434:SF11">
    <property type="entry name" value="1-ACYL-SN-GLYCEROL-3-PHOSPHATE ACYLTRANSFERASE"/>
    <property type="match status" value="1"/>
</dbReference>
<keyword evidence="2" id="KW-0808">Transferase</keyword>
<keyword evidence="7" id="KW-1185">Reference proteome</keyword>
<evidence type="ECO:0000313" key="6">
    <source>
        <dbReference type="EMBL" id="GLI33737.1"/>
    </source>
</evidence>
<proteinExistence type="predicted"/>
<dbReference type="GO" id="GO:0003841">
    <property type="term" value="F:1-acylglycerol-3-phosphate O-acyltransferase activity"/>
    <property type="evidence" value="ECO:0007669"/>
    <property type="project" value="TreeGrafter"/>
</dbReference>
<dbReference type="CDD" id="cd07989">
    <property type="entry name" value="LPLAT_AGPAT-like"/>
    <property type="match status" value="1"/>
</dbReference>
<feature type="transmembrane region" description="Helical" evidence="4">
    <location>
        <begin position="6"/>
        <end position="28"/>
    </location>
</feature>
<keyword evidence="4" id="KW-1133">Transmembrane helix</keyword>
<dbReference type="SUPFAM" id="SSF69593">
    <property type="entry name" value="Glycerol-3-phosphate (1)-acyltransferase"/>
    <property type="match status" value="1"/>
</dbReference>
<protein>
    <submittedName>
        <fullName evidence="6">1-acyl-sn-glycerol-3-phosphate acyltransferase</fullName>
    </submittedName>
</protein>
<sequence length="243" mass="27955">MKASRFQALVIILKNIFITFWISVIVIYRAYRNAYSRRHCDQLLHWWSSKLLEFVNLSYEVFNPNGVRFEPNRRYVIMSNHSSLYDIPLTFMALPGSIRMLTKKELFEVPIWGRGMAAGEFISIDRNNRRQAFRDLQEARKKMESGIILWVAPEGTRSRTGKLGPFKKGGFMLALQTGATIVPVGIRGANEVLPAKTTDLHVGCHAEFHVGRPIDTSRYSKKQINELMEEVENQIRELAALPR</sequence>
<name>A0A9W6FRP0_9BACT</name>
<dbReference type="SMART" id="SM00563">
    <property type="entry name" value="PlsC"/>
    <property type="match status" value="1"/>
</dbReference>
<gene>
    <name evidence="6" type="primary">plsC</name>
    <name evidence="6" type="ORF">DAMNIGENAA_11700</name>
</gene>
<evidence type="ECO:0000256" key="4">
    <source>
        <dbReference type="SAM" id="Phobius"/>
    </source>
</evidence>
<keyword evidence="4" id="KW-0472">Membrane</keyword>
<evidence type="ECO:0000256" key="1">
    <source>
        <dbReference type="ARBA" id="ARBA00005189"/>
    </source>
</evidence>
<comment type="caution">
    <text evidence="6">The sequence shown here is derived from an EMBL/GenBank/DDBJ whole genome shotgun (WGS) entry which is preliminary data.</text>
</comment>
<evidence type="ECO:0000256" key="2">
    <source>
        <dbReference type="ARBA" id="ARBA00022679"/>
    </source>
</evidence>
<evidence type="ECO:0000259" key="5">
    <source>
        <dbReference type="SMART" id="SM00563"/>
    </source>
</evidence>
<dbReference type="EMBL" id="BSDR01000001">
    <property type="protein sequence ID" value="GLI33737.1"/>
    <property type="molecule type" value="Genomic_DNA"/>
</dbReference>
<dbReference type="GO" id="GO:0006654">
    <property type="term" value="P:phosphatidic acid biosynthetic process"/>
    <property type="evidence" value="ECO:0007669"/>
    <property type="project" value="TreeGrafter"/>
</dbReference>
<reference evidence="6" key="1">
    <citation type="submission" date="2022-12" db="EMBL/GenBank/DDBJ databases">
        <title>Reference genome sequencing for broad-spectrum identification of bacterial and archaeal isolates by mass spectrometry.</title>
        <authorList>
            <person name="Sekiguchi Y."/>
            <person name="Tourlousse D.M."/>
        </authorList>
    </citation>
    <scope>NUCLEOTIDE SEQUENCE</scope>
    <source>
        <strain evidence="6">ASRB1</strain>
    </source>
</reference>
<keyword evidence="3 6" id="KW-0012">Acyltransferase</keyword>
<comment type="pathway">
    <text evidence="1">Lipid metabolism.</text>
</comment>
<dbReference type="PANTHER" id="PTHR10434">
    <property type="entry name" value="1-ACYL-SN-GLYCEROL-3-PHOSPHATE ACYLTRANSFERASE"/>
    <property type="match status" value="1"/>
</dbReference>
<organism evidence="6 7">
    <name type="scientific">Desulforhabdus amnigena</name>
    <dbReference type="NCBI Taxonomy" id="40218"/>
    <lineage>
        <taxon>Bacteria</taxon>
        <taxon>Pseudomonadati</taxon>
        <taxon>Thermodesulfobacteriota</taxon>
        <taxon>Syntrophobacteria</taxon>
        <taxon>Syntrophobacterales</taxon>
        <taxon>Syntrophobacteraceae</taxon>
        <taxon>Desulforhabdus</taxon>
    </lineage>
</organism>
<accession>A0A9W6FRP0</accession>
<dbReference type="Proteomes" id="UP001144372">
    <property type="component" value="Unassembled WGS sequence"/>
</dbReference>
<dbReference type="RefSeq" id="WP_281792905.1">
    <property type="nucleotide sequence ID" value="NZ_BSDR01000001.1"/>
</dbReference>
<keyword evidence="4" id="KW-0812">Transmembrane</keyword>
<dbReference type="Pfam" id="PF01553">
    <property type="entry name" value="Acyltransferase"/>
    <property type="match status" value="1"/>
</dbReference>
<dbReference type="AlphaFoldDB" id="A0A9W6FRP0"/>
<evidence type="ECO:0000256" key="3">
    <source>
        <dbReference type="ARBA" id="ARBA00023315"/>
    </source>
</evidence>
<evidence type="ECO:0000313" key="7">
    <source>
        <dbReference type="Proteomes" id="UP001144372"/>
    </source>
</evidence>
<dbReference type="InterPro" id="IPR002123">
    <property type="entry name" value="Plipid/glycerol_acylTrfase"/>
</dbReference>